<dbReference type="Pfam" id="PF01386">
    <property type="entry name" value="Ribosomal_L25p"/>
    <property type="match status" value="1"/>
</dbReference>
<dbReference type="CDD" id="cd00495">
    <property type="entry name" value="Ribosomal_L25_TL5_CTC"/>
    <property type="match status" value="1"/>
</dbReference>
<evidence type="ECO:0000256" key="2">
    <source>
        <dbReference type="ARBA" id="ARBA00022884"/>
    </source>
</evidence>
<reference evidence="9 10" key="1">
    <citation type="journal article" date="2015" name="Nature">
        <title>rRNA introns, odd ribosomes, and small enigmatic genomes across a large radiation of phyla.</title>
        <authorList>
            <person name="Brown C.T."/>
            <person name="Hug L.A."/>
            <person name="Thomas B.C."/>
            <person name="Sharon I."/>
            <person name="Castelle C.J."/>
            <person name="Singh A."/>
            <person name="Wilkins M.J."/>
            <person name="Williams K.H."/>
            <person name="Banfield J.F."/>
        </authorList>
    </citation>
    <scope>NUCLEOTIDE SEQUENCE [LARGE SCALE GENOMIC DNA]</scope>
</reference>
<dbReference type="Gene3D" id="2.40.240.10">
    <property type="entry name" value="Ribosomal Protein L25, Chain P"/>
    <property type="match status" value="1"/>
</dbReference>
<evidence type="ECO:0000256" key="1">
    <source>
        <dbReference type="ARBA" id="ARBA00022730"/>
    </source>
</evidence>
<dbReference type="PANTHER" id="PTHR33284:SF1">
    <property type="entry name" value="RIBOSOMAL PROTEIN L25_GLN-TRNA SYNTHETASE, ANTI-CODON-BINDING DOMAIN-CONTAINING PROTEIN"/>
    <property type="match status" value="1"/>
</dbReference>
<dbReference type="SUPFAM" id="SSF50715">
    <property type="entry name" value="Ribosomal protein L25-like"/>
    <property type="match status" value="1"/>
</dbReference>
<proteinExistence type="inferred from homology"/>
<accession>A0A0G0Q1W7</accession>
<keyword evidence="1 5" id="KW-0699">rRNA-binding</keyword>
<dbReference type="Proteomes" id="UP000034539">
    <property type="component" value="Unassembled WGS sequence"/>
</dbReference>
<organism evidence="9 10">
    <name type="scientific">Candidatus Gottesmanbacteria bacterium GW2011_GWC2_39_8</name>
    <dbReference type="NCBI Taxonomy" id="1618450"/>
    <lineage>
        <taxon>Bacteria</taxon>
        <taxon>Candidatus Gottesmaniibacteriota</taxon>
    </lineage>
</organism>
<dbReference type="GO" id="GO:0022625">
    <property type="term" value="C:cytosolic large ribosomal subunit"/>
    <property type="evidence" value="ECO:0007669"/>
    <property type="project" value="TreeGrafter"/>
</dbReference>
<dbReference type="InterPro" id="IPR020930">
    <property type="entry name" value="Ribosomal_uL5_bac-type"/>
</dbReference>
<sequence>MEKVTVKASPRKILGRKVKNLRRDGFLPGNVFGKKVKSLSIAVLFKDFMSAHKKVGETGLIELSVDGEVRPVLIHSIQYDPMNHAPLHADFYQVDLKEKVKANVPVELNGEAPAVSQKVGVLLQEMDEVEVEALPADLPEKIVLDISNLLAEGQELKVSDLKISDKVKILTDVTRIVVKVAPLVSEEAKKMAEEEAAAAAAKAAEATAAAPAAPGEAPVPEAPAKEEPKKA</sequence>
<feature type="region of interest" description="Disordered" evidence="6">
    <location>
        <begin position="195"/>
        <end position="231"/>
    </location>
</feature>
<dbReference type="PANTHER" id="PTHR33284">
    <property type="entry name" value="RIBOSOMAL PROTEIN L25/GLN-TRNA SYNTHETASE, ANTI-CODON-BINDING DOMAIN-CONTAINING PROTEIN"/>
    <property type="match status" value="1"/>
</dbReference>
<feature type="domain" description="Large ribosomal subunit protein bL25 beta" evidence="8">
    <location>
        <begin position="99"/>
        <end position="182"/>
    </location>
</feature>
<dbReference type="Pfam" id="PF14693">
    <property type="entry name" value="Ribosomal_TL5_C"/>
    <property type="match status" value="1"/>
</dbReference>
<dbReference type="InterPro" id="IPR037121">
    <property type="entry name" value="Ribosomal_bL25_C"/>
</dbReference>
<dbReference type="InterPro" id="IPR011035">
    <property type="entry name" value="Ribosomal_bL25/Gln-tRNA_synth"/>
</dbReference>
<comment type="subunit">
    <text evidence="5">Part of the 50S ribosomal subunit; part of the 5S rRNA/L5/L18/L25 subcomplex. Contacts the 5S rRNA. Binds to the 5S rRNA independently of L5 and L18.</text>
</comment>
<comment type="function">
    <text evidence="5">This is one of the proteins that binds to the 5S RNA in the ribosome where it forms part of the central protuberance.</text>
</comment>
<feature type="compositionally biased region" description="Low complexity" evidence="6">
    <location>
        <begin position="197"/>
        <end position="219"/>
    </location>
</feature>
<evidence type="ECO:0000256" key="6">
    <source>
        <dbReference type="SAM" id="MobiDB-lite"/>
    </source>
</evidence>
<dbReference type="GO" id="GO:0003735">
    <property type="term" value="F:structural constituent of ribosome"/>
    <property type="evidence" value="ECO:0007669"/>
    <property type="project" value="InterPro"/>
</dbReference>
<evidence type="ECO:0000259" key="8">
    <source>
        <dbReference type="Pfam" id="PF14693"/>
    </source>
</evidence>
<keyword evidence="4 5" id="KW-0687">Ribonucleoprotein</keyword>
<dbReference type="AlphaFoldDB" id="A0A0G0Q1W7"/>
<evidence type="ECO:0000313" key="9">
    <source>
        <dbReference type="EMBL" id="KKR34093.1"/>
    </source>
</evidence>
<dbReference type="InterPro" id="IPR020056">
    <property type="entry name" value="Rbsml_bL25/Gln-tRNA_synth_N"/>
</dbReference>
<evidence type="ECO:0000313" key="10">
    <source>
        <dbReference type="Proteomes" id="UP000034539"/>
    </source>
</evidence>
<keyword evidence="2 5" id="KW-0694">RNA-binding</keyword>
<gene>
    <name evidence="5" type="primary">rplY</name>
    <name evidence="5" type="synonym">ctc</name>
    <name evidence="9" type="ORF">UT63_C0006G0011</name>
</gene>
<dbReference type="Gene3D" id="2.170.120.20">
    <property type="entry name" value="Ribosomal protein L25, beta domain"/>
    <property type="match status" value="1"/>
</dbReference>
<evidence type="ECO:0000259" key="7">
    <source>
        <dbReference type="Pfam" id="PF01386"/>
    </source>
</evidence>
<evidence type="ECO:0000256" key="5">
    <source>
        <dbReference type="HAMAP-Rule" id="MF_01334"/>
    </source>
</evidence>
<dbReference type="GO" id="GO:0006412">
    <property type="term" value="P:translation"/>
    <property type="evidence" value="ECO:0007669"/>
    <property type="project" value="UniProtKB-UniRule"/>
</dbReference>
<protein>
    <recommendedName>
        <fullName evidence="5">Large ribosomal subunit protein bL25</fullName>
    </recommendedName>
    <alternativeName>
        <fullName evidence="5">General stress protein CTC</fullName>
    </alternativeName>
</protein>
<dbReference type="InterPro" id="IPR020057">
    <property type="entry name" value="Ribosomal_bL25_b-dom"/>
</dbReference>
<dbReference type="NCBIfam" id="TIGR00731">
    <property type="entry name" value="bL25_bact_ctc"/>
    <property type="match status" value="1"/>
</dbReference>
<feature type="domain" description="Large ribosomal subunit protein bL25 L25" evidence="7">
    <location>
        <begin position="7"/>
        <end position="91"/>
    </location>
</feature>
<evidence type="ECO:0000256" key="3">
    <source>
        <dbReference type="ARBA" id="ARBA00022980"/>
    </source>
</evidence>
<dbReference type="InterPro" id="IPR001021">
    <property type="entry name" value="Ribosomal_bL25_long"/>
</dbReference>
<dbReference type="GO" id="GO:0008097">
    <property type="term" value="F:5S rRNA binding"/>
    <property type="evidence" value="ECO:0007669"/>
    <property type="project" value="InterPro"/>
</dbReference>
<comment type="caution">
    <text evidence="9">The sequence shown here is derived from an EMBL/GenBank/DDBJ whole genome shotgun (WGS) entry which is preliminary data.</text>
</comment>
<dbReference type="HAMAP" id="MF_01334">
    <property type="entry name" value="Ribosomal_bL25_CTC"/>
    <property type="match status" value="1"/>
</dbReference>
<keyword evidence="3 5" id="KW-0689">Ribosomal protein</keyword>
<name>A0A0G0Q1W7_9BACT</name>
<dbReference type="InterPro" id="IPR029751">
    <property type="entry name" value="Ribosomal_L25_dom"/>
</dbReference>
<dbReference type="EMBL" id="LBXN01000006">
    <property type="protein sequence ID" value="KKR34093.1"/>
    <property type="molecule type" value="Genomic_DNA"/>
</dbReference>
<comment type="similarity">
    <text evidence="5">Belongs to the bacterial ribosomal protein bL25 family. CTC subfamily.</text>
</comment>
<evidence type="ECO:0000256" key="4">
    <source>
        <dbReference type="ARBA" id="ARBA00023274"/>
    </source>
</evidence>